<reference evidence="7" key="1">
    <citation type="journal article" date="2023" name="Science">
        <title>Genome structures resolve the early diversification of teleost fishes.</title>
        <authorList>
            <person name="Parey E."/>
            <person name="Louis A."/>
            <person name="Montfort J."/>
            <person name="Bouchez O."/>
            <person name="Roques C."/>
            <person name="Iampietro C."/>
            <person name="Lluch J."/>
            <person name="Castinel A."/>
            <person name="Donnadieu C."/>
            <person name="Desvignes T."/>
            <person name="Floi Bucao C."/>
            <person name="Jouanno E."/>
            <person name="Wen M."/>
            <person name="Mejri S."/>
            <person name="Dirks R."/>
            <person name="Jansen H."/>
            <person name="Henkel C."/>
            <person name="Chen W.J."/>
            <person name="Zahm M."/>
            <person name="Cabau C."/>
            <person name="Klopp C."/>
            <person name="Thompson A.W."/>
            <person name="Robinson-Rechavi M."/>
            <person name="Braasch I."/>
            <person name="Lecointre G."/>
            <person name="Bobe J."/>
            <person name="Postlethwait J.H."/>
            <person name="Berthelot C."/>
            <person name="Roest Crollius H."/>
            <person name="Guiguen Y."/>
        </authorList>
    </citation>
    <scope>NUCLEOTIDE SEQUENCE</scope>
    <source>
        <strain evidence="7">Concon-B</strain>
    </source>
</reference>
<evidence type="ECO:0000256" key="1">
    <source>
        <dbReference type="ARBA" id="ARBA00004282"/>
    </source>
</evidence>
<dbReference type="InterPro" id="IPR001101">
    <property type="entry name" value="Plectin_repeat"/>
</dbReference>
<evidence type="ECO:0000256" key="5">
    <source>
        <dbReference type="ARBA" id="ARBA00022949"/>
    </source>
</evidence>
<dbReference type="SMART" id="SM00250">
    <property type="entry name" value="PLEC"/>
    <property type="match status" value="10"/>
</dbReference>
<sequence>MIDPVQNRKLSVEEAVTSGVVGAELKQKLLSAENAVTGYTDPKTGDIISLFQALQKELIVKDHGIRLLEAQIATGGIIDPVFSHRVPVEVAYQRGYFDEKMNQILLDPSDDTKGFFDPNTQENLTYLQLVERCVTDPVTGLSLLVIAQKGEDYFFFDEKTKNVLKSTITNKTEGKTNGQGLSVWEFLYSKHITEDKRRELVRQYSSGEITMEHLIKIIVTITEEKTSSQNTAFTQTNGTTSFHGIRKDVSAEELLQSKIIDQKQYEDLRTGKVTIQILSEIESVHTYLQGTNSIAGVFLQSSKQVLSICEAKRKGLLTPGTALVLLEAQAATGFMIDPVKNRKLSVEEAVTSGVVGAEWKQKLLSAERAVTGYTDPNTDDTISLFQALQKELIVKDHGIRLLEAQIATGGIIDPVFSHRVPVEVAYQRGYFDEKMNQILLDPSDDTKGFFDPNTQENLTYLQLVERCVYDPVTGLILLVIVQKGEDYFFFDEKTKNVLKSTITNKTEGKTNGQGLSVWELLYSKHITEEKRRELVCLYSSGEITMEHLMKIIVTISEEKTSYTTTAITYTKGTSNFHGIRKDVSAEELLKSKIIDQKQYEDLRTGRVTIQILSEIESVHTYLQGTNSIAGVFLQSSKQVLSICEAKRKGLLTPGTALVLLEAQAATGFMIDPVKNRKLSVEEAVTSGVVGAEWKQKLLSAERAVTGYT</sequence>
<evidence type="ECO:0000256" key="3">
    <source>
        <dbReference type="ARBA" id="ARBA00022553"/>
    </source>
</evidence>
<organism evidence="7 8">
    <name type="scientific">Conger conger</name>
    <name type="common">Conger eel</name>
    <name type="synonym">Muraena conger</name>
    <dbReference type="NCBI Taxonomy" id="82655"/>
    <lineage>
        <taxon>Eukaryota</taxon>
        <taxon>Metazoa</taxon>
        <taxon>Chordata</taxon>
        <taxon>Craniata</taxon>
        <taxon>Vertebrata</taxon>
        <taxon>Euteleostomi</taxon>
        <taxon>Actinopterygii</taxon>
        <taxon>Neopterygii</taxon>
        <taxon>Teleostei</taxon>
        <taxon>Anguilliformes</taxon>
        <taxon>Congridae</taxon>
        <taxon>Conger</taxon>
    </lineage>
</organism>
<evidence type="ECO:0000313" key="8">
    <source>
        <dbReference type="Proteomes" id="UP001152803"/>
    </source>
</evidence>
<dbReference type="GO" id="GO:0070161">
    <property type="term" value="C:anchoring junction"/>
    <property type="evidence" value="ECO:0007669"/>
    <property type="project" value="UniProtKB-SubCell"/>
</dbReference>
<dbReference type="GO" id="GO:0042995">
    <property type="term" value="C:cell projection"/>
    <property type="evidence" value="ECO:0007669"/>
    <property type="project" value="UniProtKB-SubCell"/>
</dbReference>
<feature type="non-terminal residue" evidence="7">
    <location>
        <position position="708"/>
    </location>
</feature>
<dbReference type="SUPFAM" id="SSF75399">
    <property type="entry name" value="Plakin repeat"/>
    <property type="match status" value="3"/>
</dbReference>
<dbReference type="Gene3D" id="3.90.1290.10">
    <property type="entry name" value="Plakin repeat"/>
    <property type="match status" value="3"/>
</dbReference>
<keyword evidence="6" id="KW-0175">Coiled coil</keyword>
<accession>A0A9Q1E006</accession>
<dbReference type="GO" id="GO:0005198">
    <property type="term" value="F:structural molecule activity"/>
    <property type="evidence" value="ECO:0007669"/>
    <property type="project" value="TreeGrafter"/>
</dbReference>
<keyword evidence="8" id="KW-1185">Reference proteome</keyword>
<dbReference type="EMBL" id="JAFJMO010000002">
    <property type="protein sequence ID" value="KAJ8284912.1"/>
    <property type="molecule type" value="Genomic_DNA"/>
</dbReference>
<dbReference type="GO" id="GO:0045095">
    <property type="term" value="C:keratin filament"/>
    <property type="evidence" value="ECO:0007669"/>
    <property type="project" value="TreeGrafter"/>
</dbReference>
<proteinExistence type="inferred from homology"/>
<protein>
    <recommendedName>
        <fullName evidence="9">Epiplakin</fullName>
    </recommendedName>
</protein>
<comment type="caution">
    <text evidence="7">The sequence shown here is derived from an EMBL/GenBank/DDBJ whole genome shotgun (WGS) entry which is preliminary data.</text>
</comment>
<dbReference type="GO" id="GO:0005737">
    <property type="term" value="C:cytoplasm"/>
    <property type="evidence" value="ECO:0007669"/>
    <property type="project" value="TreeGrafter"/>
</dbReference>
<evidence type="ECO:0000313" key="7">
    <source>
        <dbReference type="EMBL" id="KAJ8284912.1"/>
    </source>
</evidence>
<dbReference type="InterPro" id="IPR035915">
    <property type="entry name" value="Plakin_repeat_sf"/>
</dbReference>
<dbReference type="Proteomes" id="UP001152803">
    <property type="component" value="Unassembled WGS sequence"/>
</dbReference>
<dbReference type="PANTHER" id="PTHR23169:SF21">
    <property type="entry name" value="EPIPLAKIN"/>
    <property type="match status" value="1"/>
</dbReference>
<dbReference type="Pfam" id="PF00681">
    <property type="entry name" value="Plectin"/>
    <property type="match status" value="5"/>
</dbReference>
<dbReference type="GO" id="GO:0042060">
    <property type="term" value="P:wound healing"/>
    <property type="evidence" value="ECO:0007669"/>
    <property type="project" value="TreeGrafter"/>
</dbReference>
<dbReference type="GO" id="GO:1990254">
    <property type="term" value="F:keratin filament binding"/>
    <property type="evidence" value="ECO:0007669"/>
    <property type="project" value="TreeGrafter"/>
</dbReference>
<gene>
    <name evidence="7" type="ORF">COCON_G00037620</name>
</gene>
<dbReference type="GO" id="GO:0016020">
    <property type="term" value="C:membrane"/>
    <property type="evidence" value="ECO:0007669"/>
    <property type="project" value="TreeGrafter"/>
</dbReference>
<keyword evidence="4" id="KW-0677">Repeat</keyword>
<evidence type="ECO:0000256" key="4">
    <source>
        <dbReference type="ARBA" id="ARBA00022737"/>
    </source>
</evidence>
<keyword evidence="5" id="KW-0965">Cell junction</keyword>
<dbReference type="PANTHER" id="PTHR23169">
    <property type="entry name" value="ENVOPLAKIN"/>
    <property type="match status" value="1"/>
</dbReference>
<name>A0A9Q1E006_CONCO</name>
<dbReference type="OrthoDB" id="8919664at2759"/>
<dbReference type="InterPro" id="IPR043197">
    <property type="entry name" value="Plakin"/>
</dbReference>
<dbReference type="GO" id="GO:0045110">
    <property type="term" value="P:intermediate filament bundle assembly"/>
    <property type="evidence" value="ECO:0007669"/>
    <property type="project" value="TreeGrafter"/>
</dbReference>
<evidence type="ECO:0008006" key="9">
    <source>
        <dbReference type="Google" id="ProtNLM"/>
    </source>
</evidence>
<evidence type="ECO:0000256" key="2">
    <source>
        <dbReference type="ARBA" id="ARBA00009109"/>
    </source>
</evidence>
<comment type="subcellular location">
    <subcellularLocation>
        <location evidence="1">Cell junction</location>
    </subcellularLocation>
</comment>
<dbReference type="AlphaFoldDB" id="A0A9Q1E006"/>
<evidence type="ECO:0000256" key="6">
    <source>
        <dbReference type="ARBA" id="ARBA00023054"/>
    </source>
</evidence>
<comment type="similarity">
    <text evidence="2">Belongs to the plakin or cytolinker family.</text>
</comment>
<dbReference type="FunFam" id="3.90.1290.10:FF:000001">
    <property type="entry name" value="Plectin a"/>
    <property type="match status" value="3"/>
</dbReference>
<keyword evidence="3" id="KW-0597">Phosphoprotein</keyword>